<comment type="caution">
    <text evidence="10">The sequence shown here is derived from an EMBL/GenBank/DDBJ whole genome shotgun (WGS) entry which is preliminary data.</text>
</comment>
<dbReference type="GO" id="GO:0030145">
    <property type="term" value="F:manganese ion binding"/>
    <property type="evidence" value="ECO:0007669"/>
    <property type="project" value="UniProtKB-UniRule"/>
</dbReference>
<keyword evidence="2 5" id="KW-0378">Hydrolase</keyword>
<dbReference type="EMBL" id="JACJIQ010000003">
    <property type="protein sequence ID" value="MBA9076335.1"/>
    <property type="molecule type" value="Genomic_DNA"/>
</dbReference>
<sequence length="320" mass="35104">MYKPADKDAWKGRIDTQDGELGLRWNQLIQLLDLSRDVPAGSGGIVFLGFCCDEGVRRNQGRVGAAKAPAEIRKAMASFADHLPEEVHLYGGGDVFCPNQKMEEAQVQLGRKVELLLKKGYKPVVMGGGHETAYGHFLGIHKTMQEGERLGIINVDAHFDLRTDKPQPSSGSPFLQMAQELQQKGQEFHYLCVGIQEYGNTRKLFQTAKELGASYIPAQDLDSGVSTAVLKKVQQFLQGVDKVYLSIDLDAFAAAYAPGVSAPTAMGLVPHTVLPVLREIMASGKVVSLDVVELNPLFDLDSRTARLAATLLYHLVQRWV</sequence>
<gene>
    <name evidence="5" type="primary">hutG</name>
    <name evidence="10" type="ORF">FHS90_001039</name>
</gene>
<dbReference type="PROSITE" id="PS01053">
    <property type="entry name" value="ARGINASE_1"/>
    <property type="match status" value="1"/>
</dbReference>
<dbReference type="PIRSF" id="PIRSF036979">
    <property type="entry name" value="Arginase"/>
    <property type="match status" value="1"/>
</dbReference>
<evidence type="ECO:0000313" key="11">
    <source>
        <dbReference type="Proteomes" id="UP000563094"/>
    </source>
</evidence>
<protein>
    <recommendedName>
        <fullName evidence="5 6">Formimidoylglutamase</fullName>
        <ecNumber evidence="5 6">3.5.3.8</ecNumber>
    </recommendedName>
    <alternativeName>
        <fullName evidence="5">Formiminoglutamase</fullName>
    </alternativeName>
    <alternativeName>
        <fullName evidence="5">Formiminoglutamate hydrolase</fullName>
    </alternativeName>
</protein>
<dbReference type="Gene3D" id="3.40.800.10">
    <property type="entry name" value="Ureohydrolase domain"/>
    <property type="match status" value="1"/>
</dbReference>
<dbReference type="AlphaFoldDB" id="A0A839GL74"/>
<dbReference type="Proteomes" id="UP000563094">
    <property type="component" value="Unassembled WGS sequence"/>
</dbReference>
<dbReference type="Pfam" id="PF00491">
    <property type="entry name" value="Arginase"/>
    <property type="match status" value="1"/>
</dbReference>
<feature type="binding site" evidence="5 7">
    <location>
        <position position="130"/>
    </location>
    <ligand>
        <name>Mn(2+)</name>
        <dbReference type="ChEBI" id="CHEBI:29035"/>
        <label>1</label>
    </ligand>
</feature>
<evidence type="ECO:0000256" key="9">
    <source>
        <dbReference type="RuleBase" id="RU003684"/>
    </source>
</evidence>
<evidence type="ECO:0000256" key="7">
    <source>
        <dbReference type="PIRSR" id="PIRSR036979-1"/>
    </source>
</evidence>
<evidence type="ECO:0000256" key="4">
    <source>
        <dbReference type="ARBA" id="ARBA00023211"/>
    </source>
</evidence>
<comment type="function">
    <text evidence="5">Catalyzes the conversion of N-formimidoyl-L-glutamate to L-glutamate and formamide.</text>
</comment>
<dbReference type="PANTHER" id="PTHR11358:SF35">
    <property type="entry name" value="FORMIMIDOYLGLUTAMASE"/>
    <property type="match status" value="1"/>
</dbReference>
<dbReference type="GO" id="GO:0008783">
    <property type="term" value="F:agmatinase activity"/>
    <property type="evidence" value="ECO:0007669"/>
    <property type="project" value="TreeGrafter"/>
</dbReference>
<dbReference type="NCBIfam" id="TIGR01227">
    <property type="entry name" value="hutG"/>
    <property type="match status" value="1"/>
</dbReference>
<feature type="binding site" evidence="5">
    <location>
        <position position="250"/>
    </location>
    <ligand>
        <name>Mn(2+)</name>
        <dbReference type="ChEBI" id="CHEBI:29035"/>
        <label>2</label>
    </ligand>
</feature>
<dbReference type="GO" id="GO:0033389">
    <property type="term" value="P:putrescine biosynthetic process from arginine, via agmatine"/>
    <property type="evidence" value="ECO:0007669"/>
    <property type="project" value="TreeGrafter"/>
</dbReference>
<feature type="binding site" evidence="5 7">
    <location>
        <position position="248"/>
    </location>
    <ligand>
        <name>Mn(2+)</name>
        <dbReference type="ChEBI" id="CHEBI:29035"/>
        <label>1</label>
    </ligand>
</feature>
<dbReference type="CDD" id="cd09988">
    <property type="entry name" value="Formimidoylglutamase"/>
    <property type="match status" value="1"/>
</dbReference>
<dbReference type="InterPro" id="IPR023696">
    <property type="entry name" value="Ureohydrolase_dom_sf"/>
</dbReference>
<evidence type="ECO:0000256" key="8">
    <source>
        <dbReference type="PROSITE-ProRule" id="PRU00742"/>
    </source>
</evidence>
<feature type="binding site" evidence="7">
    <location>
        <position position="250"/>
    </location>
    <ligand>
        <name>Mn(2+)</name>
        <dbReference type="ChEBI" id="CHEBI:29035"/>
        <label>1</label>
    </ligand>
</feature>
<evidence type="ECO:0000256" key="2">
    <source>
        <dbReference type="ARBA" id="ARBA00022801"/>
    </source>
</evidence>
<dbReference type="EC" id="3.5.3.8" evidence="5 6"/>
<comment type="pathway">
    <text evidence="5">Amino-acid degradation; L-histidine degradation into L-glutamate; L-glutamate from N-formimidoyl-L-glutamate (hydrolase route): step 1/1.</text>
</comment>
<dbReference type="UniPathway" id="UPA00379">
    <property type="reaction ID" value="UER00552"/>
</dbReference>
<dbReference type="GO" id="GO:0019557">
    <property type="term" value="P:L-histidine catabolic process to glutamate and formate"/>
    <property type="evidence" value="ECO:0007669"/>
    <property type="project" value="UniProtKB-UniPathway"/>
</dbReference>
<organism evidence="10 11">
    <name type="scientific">Rufibacter quisquiliarum</name>
    <dbReference type="NCBI Taxonomy" id="1549639"/>
    <lineage>
        <taxon>Bacteria</taxon>
        <taxon>Pseudomonadati</taxon>
        <taxon>Bacteroidota</taxon>
        <taxon>Cytophagia</taxon>
        <taxon>Cytophagales</taxon>
        <taxon>Hymenobacteraceae</taxon>
        <taxon>Rufibacter</taxon>
    </lineage>
</organism>
<feature type="binding site" evidence="5">
    <location>
        <position position="156"/>
    </location>
    <ligand>
        <name>Mn(2+)</name>
        <dbReference type="ChEBI" id="CHEBI:29035"/>
        <label>2</label>
    </ligand>
</feature>
<feature type="binding site" evidence="5">
    <location>
        <position position="248"/>
    </location>
    <ligand>
        <name>Mn(2+)</name>
        <dbReference type="ChEBI" id="CHEBI:29035"/>
        <label>2</label>
    </ligand>
</feature>
<dbReference type="GO" id="GO:0050415">
    <property type="term" value="F:formimidoylglutamase activity"/>
    <property type="evidence" value="ECO:0007669"/>
    <property type="project" value="UniProtKB-UniRule"/>
</dbReference>
<keyword evidence="3 5" id="KW-0369">Histidine metabolism</keyword>
<dbReference type="InterPro" id="IPR006035">
    <property type="entry name" value="Ureohydrolase"/>
</dbReference>
<feature type="binding site" evidence="7">
    <location>
        <position position="158"/>
    </location>
    <ligand>
        <name>Mn(2+)</name>
        <dbReference type="ChEBI" id="CHEBI:29035"/>
        <label>1</label>
    </ligand>
</feature>
<comment type="cofactor">
    <cofactor evidence="5 7">
        <name>Mn(2+)</name>
        <dbReference type="ChEBI" id="CHEBI:29035"/>
    </cofactor>
    <text evidence="5 7">Binds 2 manganese ions per subunit.</text>
</comment>
<dbReference type="InterPro" id="IPR005923">
    <property type="entry name" value="HutG"/>
</dbReference>
<evidence type="ECO:0000256" key="1">
    <source>
        <dbReference type="ARBA" id="ARBA00022723"/>
    </source>
</evidence>
<dbReference type="SUPFAM" id="SSF52768">
    <property type="entry name" value="Arginase/deacetylase"/>
    <property type="match status" value="1"/>
</dbReference>
<evidence type="ECO:0000256" key="5">
    <source>
        <dbReference type="HAMAP-Rule" id="MF_00737"/>
    </source>
</evidence>
<dbReference type="PRINTS" id="PR00116">
    <property type="entry name" value="ARGINASE"/>
</dbReference>
<dbReference type="InterPro" id="IPR020855">
    <property type="entry name" value="Ureohydrolase_Mn_BS"/>
</dbReference>
<evidence type="ECO:0000256" key="6">
    <source>
        <dbReference type="NCBIfam" id="TIGR01227"/>
    </source>
</evidence>
<evidence type="ECO:0000313" key="10">
    <source>
        <dbReference type="EMBL" id="MBA9076335.1"/>
    </source>
</evidence>
<feature type="binding site" evidence="5">
    <location>
        <position position="158"/>
    </location>
    <ligand>
        <name>Mn(2+)</name>
        <dbReference type="ChEBI" id="CHEBI:29035"/>
        <label>2</label>
    </ligand>
</feature>
<reference evidence="10 11" key="1">
    <citation type="submission" date="2020-08" db="EMBL/GenBank/DDBJ databases">
        <title>Genomic Encyclopedia of Type Strains, Phase IV (KMG-IV): sequencing the most valuable type-strain genomes for metagenomic binning, comparative biology and taxonomic classification.</title>
        <authorList>
            <person name="Goeker M."/>
        </authorList>
    </citation>
    <scope>NUCLEOTIDE SEQUENCE [LARGE SCALE GENOMIC DNA]</scope>
    <source>
        <strain evidence="10 11">DSM 29854</strain>
    </source>
</reference>
<keyword evidence="4 5" id="KW-0464">Manganese</keyword>
<evidence type="ECO:0000256" key="3">
    <source>
        <dbReference type="ARBA" id="ARBA00022808"/>
    </source>
</evidence>
<dbReference type="HAMAP" id="MF_00737">
    <property type="entry name" value="Formimidoylglutam"/>
    <property type="match status" value="1"/>
</dbReference>
<accession>A0A839GL74</accession>
<name>A0A839GL74_9BACT</name>
<comment type="similarity">
    <text evidence="5 8 9">Belongs to the arginase family.</text>
</comment>
<proteinExistence type="inferred from homology"/>
<dbReference type="RefSeq" id="WP_066838560.1">
    <property type="nucleotide sequence ID" value="NZ_JACJIQ010000003.1"/>
</dbReference>
<dbReference type="PROSITE" id="PS51409">
    <property type="entry name" value="ARGINASE_2"/>
    <property type="match status" value="1"/>
</dbReference>
<dbReference type="PANTHER" id="PTHR11358">
    <property type="entry name" value="ARGINASE/AGMATINASE"/>
    <property type="match status" value="1"/>
</dbReference>
<feature type="binding site" evidence="5 7">
    <location>
        <position position="156"/>
    </location>
    <ligand>
        <name>Mn(2+)</name>
        <dbReference type="ChEBI" id="CHEBI:29035"/>
        <label>1</label>
    </ligand>
</feature>
<keyword evidence="1 5" id="KW-0479">Metal-binding</keyword>
<dbReference type="GO" id="GO:0019556">
    <property type="term" value="P:L-histidine catabolic process to glutamate and formamide"/>
    <property type="evidence" value="ECO:0007669"/>
    <property type="project" value="UniProtKB-UniRule"/>
</dbReference>
<keyword evidence="11" id="KW-1185">Reference proteome</keyword>
<comment type="catalytic activity">
    <reaction evidence="5">
        <text>N-formimidoyl-L-glutamate + H2O = formamide + L-glutamate</text>
        <dbReference type="Rhea" id="RHEA:22492"/>
        <dbReference type="ChEBI" id="CHEBI:15377"/>
        <dbReference type="ChEBI" id="CHEBI:16397"/>
        <dbReference type="ChEBI" id="CHEBI:29985"/>
        <dbReference type="ChEBI" id="CHEBI:58928"/>
        <dbReference type="EC" id="3.5.3.8"/>
    </reaction>
</comment>
<feature type="binding site" evidence="5 7">
    <location>
        <position position="160"/>
    </location>
    <ligand>
        <name>Mn(2+)</name>
        <dbReference type="ChEBI" id="CHEBI:29035"/>
        <label>1</label>
    </ligand>
</feature>